<reference evidence="2 3" key="1">
    <citation type="journal article" date="2020" name="ISME J.">
        <title>Comparative genomics reveals insights into cyanobacterial evolution and habitat adaptation.</title>
        <authorList>
            <person name="Chen M.Y."/>
            <person name="Teng W.K."/>
            <person name="Zhao L."/>
            <person name="Hu C.X."/>
            <person name="Zhou Y.K."/>
            <person name="Han B.P."/>
            <person name="Song L.R."/>
            <person name="Shu W.S."/>
        </authorList>
    </citation>
    <scope>NUCLEOTIDE SEQUENCE [LARGE SCALE GENOMIC DNA]</scope>
    <source>
        <strain evidence="2 3">FACHB-362</strain>
    </source>
</reference>
<dbReference type="PANTHER" id="PTHR13696:SF96">
    <property type="entry name" value="COBQ_COBB_MIND_PARA NUCLEOTIDE BINDING DOMAIN-CONTAINING PROTEIN"/>
    <property type="match status" value="1"/>
</dbReference>
<dbReference type="PANTHER" id="PTHR13696">
    <property type="entry name" value="P-LOOP CONTAINING NUCLEOSIDE TRIPHOSPHATE HYDROLASE"/>
    <property type="match status" value="1"/>
</dbReference>
<gene>
    <name evidence="2" type="ORF">H6G68_24490</name>
</gene>
<protein>
    <submittedName>
        <fullName evidence="2">ParA family protein</fullName>
    </submittedName>
</protein>
<dbReference type="InterPro" id="IPR027417">
    <property type="entry name" value="P-loop_NTPase"/>
</dbReference>
<dbReference type="Pfam" id="PF01656">
    <property type="entry name" value="CbiA"/>
    <property type="match status" value="1"/>
</dbReference>
<name>A0ABR8J9G6_9NOST</name>
<sequence>MEKKIVTITGYKGGVGKSTTAVHLATFFSSQGNTVLVDGDQNRTALAWSKRGSFPFSTVDERQALKVIAEAEFVVIDTPARPDSDDLKELAKGCDLLILPTKPDIVSLEPMLEMVKDLGESNYRCLLTIVPPHPSKEGEALQQELSKGGIPVFKSMIRRTVGFEKAAMAGVSIRDIDDSRFKAAWADYVSLGKEVMEILP</sequence>
<proteinExistence type="predicted"/>
<dbReference type="Proteomes" id="UP000660381">
    <property type="component" value="Unassembled WGS sequence"/>
</dbReference>
<dbReference type="Gene3D" id="3.40.50.300">
    <property type="entry name" value="P-loop containing nucleotide triphosphate hydrolases"/>
    <property type="match status" value="1"/>
</dbReference>
<evidence type="ECO:0000259" key="1">
    <source>
        <dbReference type="Pfam" id="PF01656"/>
    </source>
</evidence>
<dbReference type="CDD" id="cd02042">
    <property type="entry name" value="ParAB_family"/>
    <property type="match status" value="1"/>
</dbReference>
<keyword evidence="3" id="KW-1185">Reference proteome</keyword>
<accession>A0ABR8J9G6</accession>
<dbReference type="InterPro" id="IPR002586">
    <property type="entry name" value="CobQ/CobB/MinD/ParA_Nub-bd_dom"/>
</dbReference>
<comment type="caution">
    <text evidence="2">The sequence shown here is derived from an EMBL/GenBank/DDBJ whole genome shotgun (WGS) entry which is preliminary data.</text>
</comment>
<dbReference type="SUPFAM" id="SSF52540">
    <property type="entry name" value="P-loop containing nucleoside triphosphate hydrolases"/>
    <property type="match status" value="1"/>
</dbReference>
<dbReference type="InterPro" id="IPR050678">
    <property type="entry name" value="DNA_Partitioning_ATPase"/>
</dbReference>
<dbReference type="RefSeq" id="WP_190908980.1">
    <property type="nucleotide sequence ID" value="NZ_JACJTQ010000063.1"/>
</dbReference>
<feature type="domain" description="CobQ/CobB/MinD/ParA nucleotide binding" evidence="1">
    <location>
        <begin position="6"/>
        <end position="170"/>
    </location>
</feature>
<dbReference type="EMBL" id="JACJTQ010000063">
    <property type="protein sequence ID" value="MBD2694855.1"/>
    <property type="molecule type" value="Genomic_DNA"/>
</dbReference>
<evidence type="ECO:0000313" key="3">
    <source>
        <dbReference type="Proteomes" id="UP000660381"/>
    </source>
</evidence>
<evidence type="ECO:0000313" key="2">
    <source>
        <dbReference type="EMBL" id="MBD2694855.1"/>
    </source>
</evidence>
<organism evidence="2 3">
    <name type="scientific">Anabaena catenula FACHB-362</name>
    <dbReference type="NCBI Taxonomy" id="2692877"/>
    <lineage>
        <taxon>Bacteria</taxon>
        <taxon>Bacillati</taxon>
        <taxon>Cyanobacteriota</taxon>
        <taxon>Cyanophyceae</taxon>
        <taxon>Nostocales</taxon>
        <taxon>Nostocaceae</taxon>
        <taxon>Anabaena</taxon>
    </lineage>
</organism>